<keyword evidence="6" id="KW-0999">Mitochondrion inner membrane</keyword>
<dbReference type="PROSITE" id="PS50920">
    <property type="entry name" value="SOLCAR"/>
    <property type="match status" value="2"/>
</dbReference>
<dbReference type="Pfam" id="PF00153">
    <property type="entry name" value="Mito_carr"/>
    <property type="match status" value="2"/>
</dbReference>
<feature type="transmembrane region" description="Helical" evidence="12">
    <location>
        <begin position="634"/>
        <end position="659"/>
    </location>
</feature>
<evidence type="ECO:0000256" key="2">
    <source>
        <dbReference type="ARBA" id="ARBA00006375"/>
    </source>
</evidence>
<evidence type="ECO:0000256" key="5">
    <source>
        <dbReference type="ARBA" id="ARBA00022737"/>
    </source>
</evidence>
<keyword evidence="5" id="KW-0677">Repeat</keyword>
<feature type="transmembrane region" description="Helical" evidence="12">
    <location>
        <begin position="729"/>
        <end position="750"/>
    </location>
</feature>
<dbReference type="InterPro" id="IPR002048">
    <property type="entry name" value="EF_hand_dom"/>
</dbReference>
<keyword evidence="15" id="KW-1185">Reference proteome</keyword>
<dbReference type="InterPro" id="IPR023395">
    <property type="entry name" value="MCP_dom_sf"/>
</dbReference>
<feature type="repeat" description="Solcar" evidence="10">
    <location>
        <begin position="633"/>
        <end position="717"/>
    </location>
</feature>
<dbReference type="PANTHER" id="PTHR45671:SF12">
    <property type="entry name" value="MITOCHONDRIAL PHOSPHATE CARRIER PROTEIN"/>
    <property type="match status" value="1"/>
</dbReference>
<comment type="subcellular location">
    <subcellularLocation>
        <location evidence="1">Mitochondrion inner membrane</location>
        <topology evidence="1">Multi-pass membrane protein</topology>
    </subcellularLocation>
</comment>
<feature type="compositionally biased region" description="Polar residues" evidence="11">
    <location>
        <begin position="781"/>
        <end position="797"/>
    </location>
</feature>
<protein>
    <recommendedName>
        <fullName evidence="13">EF-hand domain-containing protein</fullName>
    </recommendedName>
</protein>
<evidence type="ECO:0000256" key="9">
    <source>
        <dbReference type="ARBA" id="ARBA00023136"/>
    </source>
</evidence>
<keyword evidence="4 10" id="KW-0812">Transmembrane</keyword>
<dbReference type="SUPFAM" id="SSF103506">
    <property type="entry name" value="Mitochondrial carrier"/>
    <property type="match status" value="1"/>
</dbReference>
<evidence type="ECO:0000256" key="11">
    <source>
        <dbReference type="SAM" id="MobiDB-lite"/>
    </source>
</evidence>
<evidence type="ECO:0000256" key="10">
    <source>
        <dbReference type="PROSITE-ProRule" id="PRU00282"/>
    </source>
</evidence>
<dbReference type="GO" id="GO:0005743">
    <property type="term" value="C:mitochondrial inner membrane"/>
    <property type="evidence" value="ECO:0007669"/>
    <property type="project" value="UniProtKB-SubCell"/>
</dbReference>
<evidence type="ECO:0000313" key="14">
    <source>
        <dbReference type="EMBL" id="TFJ87626.1"/>
    </source>
</evidence>
<organism evidence="14 15">
    <name type="scientific">Nannochloropsis salina CCMP1776</name>
    <dbReference type="NCBI Taxonomy" id="1027361"/>
    <lineage>
        <taxon>Eukaryota</taxon>
        <taxon>Sar</taxon>
        <taxon>Stramenopiles</taxon>
        <taxon>Ochrophyta</taxon>
        <taxon>Eustigmatophyceae</taxon>
        <taxon>Eustigmatales</taxon>
        <taxon>Monodopsidaceae</taxon>
        <taxon>Microchloropsis</taxon>
        <taxon>Microchloropsis salina</taxon>
    </lineage>
</organism>
<keyword evidence="9 10" id="KW-0472">Membrane</keyword>
<dbReference type="InterPro" id="IPR018108">
    <property type="entry name" value="MCP_transmembrane"/>
</dbReference>
<dbReference type="Gene3D" id="1.50.40.10">
    <property type="entry name" value="Mitochondrial carrier domain"/>
    <property type="match status" value="2"/>
</dbReference>
<feature type="transmembrane region" description="Helical" evidence="12">
    <location>
        <begin position="688"/>
        <end position="709"/>
    </location>
</feature>
<evidence type="ECO:0000256" key="12">
    <source>
        <dbReference type="SAM" id="Phobius"/>
    </source>
</evidence>
<evidence type="ECO:0000256" key="8">
    <source>
        <dbReference type="ARBA" id="ARBA00023128"/>
    </source>
</evidence>
<dbReference type="AlphaFoldDB" id="A0A4D9D8H6"/>
<keyword evidence="7 12" id="KW-1133">Transmembrane helix</keyword>
<dbReference type="GO" id="GO:1990547">
    <property type="term" value="P:mitochondrial phosphate ion transmembrane transport"/>
    <property type="evidence" value="ECO:0007669"/>
    <property type="project" value="InterPro"/>
</dbReference>
<sequence length="1040" mass="112199">MFTLGPGRSKGMAFALKKRRTRNVDDPVASEACMLAFSTPRVSRCRLACRGRMMLLFFVLEGLVAHGEASVHPLSFMRGPGVRPGVHQPRPLIRPVYKRKVLARPAFSGSRDEKVESPDLESVAEALPPSPALNEAVPVQSIRHRKQKTEVTRRNQLLTGGLLAGAVTATLLKVPSTSPAVAAMSTPLYVDKEVWAPLEDYMQMDGRERQTTYSPKFTAYLARLLINYDYASMTWWQRKTLVAPRESSLRINRMLATKGFDATFQELDLDEDTFLSQDELRSALSDPDALNKRDRELLAQLQASVNFGLVRYQGKEGVDHLCRTLRSEFGVNRLGKRQLALLFALMDNLQPVEAIKQLIAEAENASVVGFNVTYPGFGYDAENPPTVKVGLSPGANVSAEARVKLAPTGRILKVVLETPMSGFSTPPKLEISPPIADDGVRAACIPKMNGETLERIVLSNPGKGYTETDRVSVVVNVEGQPLPWVLRSARPLLEMKVAGVELIKGKGGEGYAHDLPIKVEVSKPPFPVSAVATAKASAILSDPGELILRSWLPPTNTTIPVTGLLPNNLVPKYDPCLERFIISPVEELDPNYCIYFEDEFKVVPSQKFSKYFSFLDGPKARDPVEKERELDADVFWRFALCGALCCSTAHALLVPLDVVKTKMQASPRRYPSFVQSTKRIIDEGGPTALLLGAGPTVLGYLVYGAVTFGLTEYLKRVFLDLAGPENATFYPFAILLLASMSAAFFGAVAVTPFEALRIRSVTSSEDVAGGEDEMKGPSFRLESNQSATALEDSTSVEGESDPAASPPGPTAEKATTSVEESSGVKQPVSVLASTGVNGIQGNGAGPKKTIEHGEGSDTGVAGVAVLSAESPPGNMMATVGQMLKEGTLGELYAGLGPAVVGEIPFMMAKFAVFDAVSKAIYAVYPSASESVGLSLGVSLVSGMTAGVAAAIVSQPFDTLTTKVTQYTQMRRSGGIFVAIKDVYSKGSFGGFFKGTFPRAVKSAANIALQFFLYDFSKRGLHVSADDLKLFFDVMSGLEQT</sequence>
<proteinExistence type="inferred from homology"/>
<comment type="caution">
    <text evidence="14">The sequence shown here is derived from an EMBL/GenBank/DDBJ whole genome shotgun (WGS) entry which is preliminary data.</text>
</comment>
<dbReference type="EMBL" id="SDOX01000005">
    <property type="protein sequence ID" value="TFJ87626.1"/>
    <property type="molecule type" value="Genomic_DNA"/>
</dbReference>
<dbReference type="OrthoDB" id="427452at2759"/>
<dbReference type="Proteomes" id="UP000355283">
    <property type="component" value="Unassembled WGS sequence"/>
</dbReference>
<dbReference type="InterPro" id="IPR044677">
    <property type="entry name" value="SLC25A3/Pic2/Mir1-like"/>
</dbReference>
<keyword evidence="3" id="KW-0813">Transport</keyword>
<feature type="region of interest" description="Disordered" evidence="11">
    <location>
        <begin position="764"/>
        <end position="856"/>
    </location>
</feature>
<evidence type="ECO:0000256" key="3">
    <source>
        <dbReference type="ARBA" id="ARBA00022448"/>
    </source>
</evidence>
<dbReference type="PROSITE" id="PS50222">
    <property type="entry name" value="EF_HAND_2"/>
    <property type="match status" value="1"/>
</dbReference>
<name>A0A4D9D8H6_9STRA</name>
<evidence type="ECO:0000256" key="4">
    <source>
        <dbReference type="ARBA" id="ARBA00022692"/>
    </source>
</evidence>
<dbReference type="GO" id="GO:0005509">
    <property type="term" value="F:calcium ion binding"/>
    <property type="evidence" value="ECO:0007669"/>
    <property type="project" value="InterPro"/>
</dbReference>
<evidence type="ECO:0000313" key="15">
    <source>
        <dbReference type="Proteomes" id="UP000355283"/>
    </source>
</evidence>
<comment type="similarity">
    <text evidence="2">Belongs to the mitochondrial carrier (TC 2.A.29) family.</text>
</comment>
<evidence type="ECO:0000256" key="1">
    <source>
        <dbReference type="ARBA" id="ARBA00004448"/>
    </source>
</evidence>
<keyword evidence="8" id="KW-0496">Mitochondrion</keyword>
<evidence type="ECO:0000256" key="6">
    <source>
        <dbReference type="ARBA" id="ARBA00022792"/>
    </source>
</evidence>
<evidence type="ECO:0000259" key="13">
    <source>
        <dbReference type="PROSITE" id="PS50222"/>
    </source>
</evidence>
<evidence type="ECO:0000256" key="7">
    <source>
        <dbReference type="ARBA" id="ARBA00022989"/>
    </source>
</evidence>
<gene>
    <name evidence="14" type="ORF">NSK_000977</name>
</gene>
<feature type="domain" description="EF-hand" evidence="13">
    <location>
        <begin position="255"/>
        <end position="290"/>
    </location>
</feature>
<feature type="compositionally biased region" description="Polar residues" evidence="11">
    <location>
        <begin position="813"/>
        <end position="824"/>
    </location>
</feature>
<accession>A0A4D9D8H6</accession>
<dbReference type="PANTHER" id="PTHR45671">
    <property type="entry name" value="SOLUTE CARRIER FAMILY 25 (MITOCHONDRIAL CARRIER PHOSPHATE CARRIER), MEMBER 3, LIKE-RELATED-RELATED"/>
    <property type="match status" value="1"/>
</dbReference>
<reference evidence="14 15" key="1">
    <citation type="submission" date="2019-01" db="EMBL/GenBank/DDBJ databases">
        <title>Nuclear Genome Assembly of the Microalgal Biofuel strain Nannochloropsis salina CCMP1776.</title>
        <authorList>
            <person name="Hovde B."/>
        </authorList>
    </citation>
    <scope>NUCLEOTIDE SEQUENCE [LARGE SCALE GENOMIC DNA]</scope>
    <source>
        <strain evidence="14 15">CCMP1776</strain>
    </source>
</reference>
<dbReference type="GO" id="GO:0005315">
    <property type="term" value="F:phosphate transmembrane transporter activity"/>
    <property type="evidence" value="ECO:0007669"/>
    <property type="project" value="InterPro"/>
</dbReference>
<feature type="repeat" description="Solcar" evidence="10">
    <location>
        <begin position="933"/>
        <end position="1019"/>
    </location>
</feature>